<feature type="transmembrane region" description="Helical" evidence="1">
    <location>
        <begin position="90"/>
        <end position="109"/>
    </location>
</feature>
<comment type="caution">
    <text evidence="2">The sequence shown here is derived from an EMBL/GenBank/DDBJ whole genome shotgun (WGS) entry which is preliminary data.</text>
</comment>
<dbReference type="Pfam" id="PF10002">
    <property type="entry name" value="DUF2243"/>
    <property type="match status" value="1"/>
</dbReference>
<keyword evidence="1" id="KW-0472">Membrane</keyword>
<organism evidence="2 3">
    <name type="scientific">Longimicrobium terrae</name>
    <dbReference type="NCBI Taxonomy" id="1639882"/>
    <lineage>
        <taxon>Bacteria</taxon>
        <taxon>Pseudomonadati</taxon>
        <taxon>Gemmatimonadota</taxon>
        <taxon>Longimicrobiia</taxon>
        <taxon>Longimicrobiales</taxon>
        <taxon>Longimicrobiaceae</taxon>
        <taxon>Longimicrobium</taxon>
    </lineage>
</organism>
<keyword evidence="3" id="KW-1185">Reference proteome</keyword>
<gene>
    <name evidence="2" type="ORF">HNQ61_001274</name>
</gene>
<dbReference type="Proteomes" id="UP000582837">
    <property type="component" value="Unassembled WGS sequence"/>
</dbReference>
<feature type="transmembrane region" description="Helical" evidence="1">
    <location>
        <begin position="12"/>
        <end position="32"/>
    </location>
</feature>
<sequence length="156" mass="16775">MEPTVRTARRAALLLGVGMGGFVDGIALHQIAQWHNMLSARVPPHGMEAMRTNMTADGLFHAGVWIVTLAGVFTLWSAGRPGTPLPPLRAGTGWMLMGWGGFNLVEGIIDHHLLNLHHVRDLPVHVPALDWLFLLVGGAGLLLAGWAMARPFAARG</sequence>
<dbReference type="EMBL" id="JACHIA010000003">
    <property type="protein sequence ID" value="MBB6069657.1"/>
    <property type="molecule type" value="Genomic_DNA"/>
</dbReference>
<keyword evidence="1" id="KW-0812">Transmembrane</keyword>
<proteinExistence type="predicted"/>
<name>A0A841GM23_9BACT</name>
<dbReference type="RefSeq" id="WP_205761791.1">
    <property type="nucleotide sequence ID" value="NZ_JABDTL010000002.1"/>
</dbReference>
<evidence type="ECO:0000256" key="1">
    <source>
        <dbReference type="SAM" id="Phobius"/>
    </source>
</evidence>
<accession>A0A841GM23</accession>
<dbReference type="InterPro" id="IPR018719">
    <property type="entry name" value="DUF2243_membrane"/>
</dbReference>
<dbReference type="AlphaFoldDB" id="A0A841GM23"/>
<keyword evidence="1" id="KW-1133">Transmembrane helix</keyword>
<evidence type="ECO:0000313" key="3">
    <source>
        <dbReference type="Proteomes" id="UP000582837"/>
    </source>
</evidence>
<feature type="transmembrane region" description="Helical" evidence="1">
    <location>
        <begin position="59"/>
        <end position="78"/>
    </location>
</feature>
<feature type="transmembrane region" description="Helical" evidence="1">
    <location>
        <begin position="129"/>
        <end position="149"/>
    </location>
</feature>
<reference evidence="2 3" key="1">
    <citation type="submission" date="2020-08" db="EMBL/GenBank/DDBJ databases">
        <title>Genomic Encyclopedia of Type Strains, Phase IV (KMG-IV): sequencing the most valuable type-strain genomes for metagenomic binning, comparative biology and taxonomic classification.</title>
        <authorList>
            <person name="Goeker M."/>
        </authorList>
    </citation>
    <scope>NUCLEOTIDE SEQUENCE [LARGE SCALE GENOMIC DNA]</scope>
    <source>
        <strain evidence="2 3">DSM 29007</strain>
    </source>
</reference>
<evidence type="ECO:0000313" key="2">
    <source>
        <dbReference type="EMBL" id="MBB6069657.1"/>
    </source>
</evidence>
<protein>
    <submittedName>
        <fullName evidence="2">Putative membrane protein</fullName>
    </submittedName>
</protein>